<dbReference type="Proteomes" id="UP001355056">
    <property type="component" value="Unassembled WGS sequence"/>
</dbReference>
<reference evidence="2 3" key="1">
    <citation type="journal article" date="2016" name="Int. J. Syst. Evol. Microbiol.">
        <title>Lysobacter erysipheiresistens sp. nov., an antagonist of powdery mildew, isolated from tobacco-cultivated soil.</title>
        <authorList>
            <person name="Xie B."/>
            <person name="Li T."/>
            <person name="Lin X."/>
            <person name="Wang C.J."/>
            <person name="Chen Y.J."/>
            <person name="Liu W.J."/>
            <person name="Zhao Z.W."/>
        </authorList>
    </citation>
    <scope>NUCLEOTIDE SEQUENCE [LARGE SCALE GENOMIC DNA]</scope>
    <source>
        <strain evidence="2 3">RS-LYSO-3</strain>
    </source>
</reference>
<dbReference type="SUPFAM" id="SSF52540">
    <property type="entry name" value="P-loop containing nucleoside triphosphate hydrolases"/>
    <property type="match status" value="1"/>
</dbReference>
<keyword evidence="2" id="KW-0418">Kinase</keyword>
<proteinExistence type="predicted"/>
<feature type="domain" description="Phosphoribulokinase/uridine kinase" evidence="1">
    <location>
        <begin position="39"/>
        <end position="155"/>
    </location>
</feature>
<dbReference type="GO" id="GO:0016301">
    <property type="term" value="F:kinase activity"/>
    <property type="evidence" value="ECO:0007669"/>
    <property type="project" value="UniProtKB-KW"/>
</dbReference>
<gene>
    <name evidence="2" type="ORF">SNE34_13765</name>
</gene>
<evidence type="ECO:0000259" key="1">
    <source>
        <dbReference type="Pfam" id="PF00485"/>
    </source>
</evidence>
<accession>A0ABU7Z1F4</accession>
<dbReference type="EMBL" id="JAXGFP010000007">
    <property type="protein sequence ID" value="MEG3185075.1"/>
    <property type="molecule type" value="Genomic_DNA"/>
</dbReference>
<keyword evidence="2" id="KW-0808">Transferase</keyword>
<comment type="caution">
    <text evidence="2">The sequence shown here is derived from an EMBL/GenBank/DDBJ whole genome shotgun (WGS) entry which is preliminary data.</text>
</comment>
<dbReference type="Pfam" id="PF00485">
    <property type="entry name" value="PRK"/>
    <property type="match status" value="1"/>
</dbReference>
<sequence length="276" mass="30862">MTARPQITAPGADPRSPGYAPAFVADVLDDALAHDCRVYSITGLQGTGKSTIAAQLVALARERGVRAMALSIDDFYLDHDARVRLGHEVHPLLATRGPPGSHDVALACEVVDALREGRGTRLPRFDKIADRRLPRAEWPVVDGAELVLFEGWFQKVPAQSPEALADPVNALERDEDPDGIWRAYCNDSLARDYAPLWSRLDRLLFLQGPGVDQVPEWRWQQECTLQAAHPDRAAMTRPQVLRFVQFFERVSRHGWPLLPEIADRTVRLDASRRPID</sequence>
<dbReference type="RefSeq" id="WP_332618176.1">
    <property type="nucleotide sequence ID" value="NZ_JAXGFP010000007.1"/>
</dbReference>
<dbReference type="Gene3D" id="3.40.50.300">
    <property type="entry name" value="P-loop containing nucleotide triphosphate hydrolases"/>
    <property type="match status" value="1"/>
</dbReference>
<name>A0ABU7Z1F4_9GAMM</name>
<dbReference type="InterPro" id="IPR006083">
    <property type="entry name" value="PRK/URK"/>
</dbReference>
<protein>
    <submittedName>
        <fullName evidence="2">Kinase</fullName>
    </submittedName>
</protein>
<dbReference type="InterPro" id="IPR027417">
    <property type="entry name" value="P-loop_NTPase"/>
</dbReference>
<keyword evidence="3" id="KW-1185">Reference proteome</keyword>
<evidence type="ECO:0000313" key="2">
    <source>
        <dbReference type="EMBL" id="MEG3185075.1"/>
    </source>
</evidence>
<evidence type="ECO:0000313" key="3">
    <source>
        <dbReference type="Proteomes" id="UP001355056"/>
    </source>
</evidence>
<organism evidence="2 3">
    <name type="scientific">Novilysobacter erysipheiresistens</name>
    <dbReference type="NCBI Taxonomy" id="1749332"/>
    <lineage>
        <taxon>Bacteria</taxon>
        <taxon>Pseudomonadati</taxon>
        <taxon>Pseudomonadota</taxon>
        <taxon>Gammaproteobacteria</taxon>
        <taxon>Lysobacterales</taxon>
        <taxon>Lysobacteraceae</taxon>
        <taxon>Novilysobacter</taxon>
    </lineage>
</organism>